<dbReference type="PANTHER" id="PTHR42713:SF3">
    <property type="entry name" value="TRANSCRIPTIONAL REGULATORY PROTEIN HPTR"/>
    <property type="match status" value="1"/>
</dbReference>
<evidence type="ECO:0000259" key="11">
    <source>
        <dbReference type="PROSITE" id="PS01124"/>
    </source>
</evidence>
<dbReference type="InterPro" id="IPR051552">
    <property type="entry name" value="HptR"/>
</dbReference>
<dbReference type="GO" id="GO:0003700">
    <property type="term" value="F:DNA-binding transcription factor activity"/>
    <property type="evidence" value="ECO:0007669"/>
    <property type="project" value="InterPro"/>
</dbReference>
<keyword evidence="5" id="KW-0902">Two-component regulatory system</keyword>
<dbReference type="GO" id="GO:0000160">
    <property type="term" value="P:phosphorelay signal transduction system"/>
    <property type="evidence" value="ECO:0007669"/>
    <property type="project" value="UniProtKB-KW"/>
</dbReference>
<keyword evidence="7" id="KW-0238">DNA-binding</keyword>
<dbReference type="CDD" id="cd17536">
    <property type="entry name" value="REC_YesN-like"/>
    <property type="match status" value="1"/>
</dbReference>
<keyword evidence="6" id="KW-0805">Transcription regulation</keyword>
<evidence type="ECO:0000256" key="10">
    <source>
        <dbReference type="PROSITE-ProRule" id="PRU00169"/>
    </source>
</evidence>
<proteinExistence type="predicted"/>
<dbReference type="SUPFAM" id="SSF46689">
    <property type="entry name" value="Homeodomain-like"/>
    <property type="match status" value="1"/>
</dbReference>
<evidence type="ECO:0000256" key="3">
    <source>
        <dbReference type="ARBA" id="ARBA00022490"/>
    </source>
</evidence>
<dbReference type="GO" id="GO:0043565">
    <property type="term" value="F:sequence-specific DNA binding"/>
    <property type="evidence" value="ECO:0007669"/>
    <property type="project" value="InterPro"/>
</dbReference>
<dbReference type="InterPro" id="IPR018062">
    <property type="entry name" value="HTH_AraC-typ_CS"/>
</dbReference>
<evidence type="ECO:0000256" key="4">
    <source>
        <dbReference type="ARBA" id="ARBA00022553"/>
    </source>
</evidence>
<dbReference type="PROSITE" id="PS00041">
    <property type="entry name" value="HTH_ARAC_FAMILY_1"/>
    <property type="match status" value="1"/>
</dbReference>
<sequence length="531" mass="61169">MYKIILADDNPLILRALKKTIPWDRLGVTVTAEAEDGASLKKKLKEYKPELLVTDIRMPGFSGLEVAKYLKEQGMDTKVIIITGYQEFQYAQQAVKLGVFDLIVKPIRDEELIRVLQEAVLQLDQEKRAQTIRRRLVEENQTYREKIESADKIVEKQVLVGLAHGRIERKDDLPMLKGKKWFYVLARVKSQDPSIRRETILKLREYAKGREPDVICLEIRENQELEFMFFVQKEDSASMAKIRLKNNLLDMAAVVRQEEAAAVCFAVSSLSNGLENLEDMRNQAVRVMRDNFFTAGEEILFAWRYETVQWKQEGSIIQDLDRFYRFAEDPEEGETSEKIGELLSAMEQEAGGNEFQIKCLVSELCMNLYRRLEIGKKADQEDNPSVNQILSEINGLADMEQVKRYLEGFIQSLQSQSQKQNRYENPLAGKTVRYVQKHYSDPNLSLTGLAETLNVNASYLSRLLKKETGMNFIDLLTETRINKAKQLLEEGKRVADVGLLVGYKDYSYFYQVFKRVEGIAPTEYKRGMGKG</sequence>
<evidence type="ECO:0000256" key="6">
    <source>
        <dbReference type="ARBA" id="ARBA00023015"/>
    </source>
</evidence>
<evidence type="ECO:0000259" key="12">
    <source>
        <dbReference type="PROSITE" id="PS50110"/>
    </source>
</evidence>
<keyword evidence="3" id="KW-0963">Cytoplasm</keyword>
<protein>
    <recommendedName>
        <fullName evidence="2">Stage 0 sporulation protein A homolog</fullName>
    </recommendedName>
</protein>
<evidence type="ECO:0000256" key="5">
    <source>
        <dbReference type="ARBA" id="ARBA00023012"/>
    </source>
</evidence>
<feature type="domain" description="Response regulatory" evidence="12">
    <location>
        <begin position="3"/>
        <end position="120"/>
    </location>
</feature>
<keyword evidence="8" id="KW-0804">Transcription</keyword>
<dbReference type="SMART" id="SM00342">
    <property type="entry name" value="HTH_ARAC"/>
    <property type="match status" value="1"/>
</dbReference>
<reference evidence="13" key="1">
    <citation type="submission" date="2020-10" db="EMBL/GenBank/DDBJ databases">
        <authorList>
            <person name="Gilroy R."/>
        </authorList>
    </citation>
    <scope>NUCLEOTIDE SEQUENCE</scope>
    <source>
        <strain evidence="13">ChiSjej3B21-11622</strain>
    </source>
</reference>
<dbReference type="GO" id="GO:0005737">
    <property type="term" value="C:cytoplasm"/>
    <property type="evidence" value="ECO:0007669"/>
    <property type="project" value="UniProtKB-SubCell"/>
</dbReference>
<dbReference type="Pfam" id="PF12833">
    <property type="entry name" value="HTH_18"/>
    <property type="match status" value="1"/>
</dbReference>
<dbReference type="Gene3D" id="1.10.10.60">
    <property type="entry name" value="Homeodomain-like"/>
    <property type="match status" value="2"/>
</dbReference>
<evidence type="ECO:0000256" key="8">
    <source>
        <dbReference type="ARBA" id="ARBA00023163"/>
    </source>
</evidence>
<dbReference type="InterPro" id="IPR001789">
    <property type="entry name" value="Sig_transdc_resp-reg_receiver"/>
</dbReference>
<comment type="subcellular location">
    <subcellularLocation>
        <location evidence="1">Cytoplasm</location>
    </subcellularLocation>
</comment>
<dbReference type="InterPro" id="IPR011006">
    <property type="entry name" value="CheY-like_superfamily"/>
</dbReference>
<evidence type="ECO:0000256" key="7">
    <source>
        <dbReference type="ARBA" id="ARBA00023125"/>
    </source>
</evidence>
<evidence type="ECO:0000256" key="1">
    <source>
        <dbReference type="ARBA" id="ARBA00004496"/>
    </source>
</evidence>
<dbReference type="PROSITE" id="PS50110">
    <property type="entry name" value="RESPONSE_REGULATORY"/>
    <property type="match status" value="1"/>
</dbReference>
<dbReference type="InterPro" id="IPR009057">
    <property type="entry name" value="Homeodomain-like_sf"/>
</dbReference>
<dbReference type="EMBL" id="DVFT01000136">
    <property type="protein sequence ID" value="HIQ96668.1"/>
    <property type="molecule type" value="Genomic_DNA"/>
</dbReference>
<organism evidence="13 14">
    <name type="scientific">Candidatus Limivivens merdigallinarum</name>
    <dbReference type="NCBI Taxonomy" id="2840859"/>
    <lineage>
        <taxon>Bacteria</taxon>
        <taxon>Bacillati</taxon>
        <taxon>Bacillota</taxon>
        <taxon>Clostridia</taxon>
        <taxon>Lachnospirales</taxon>
        <taxon>Lachnospiraceae</taxon>
        <taxon>Lachnospiraceae incertae sedis</taxon>
        <taxon>Candidatus Limivivens</taxon>
    </lineage>
</organism>
<evidence type="ECO:0000256" key="2">
    <source>
        <dbReference type="ARBA" id="ARBA00018672"/>
    </source>
</evidence>
<keyword evidence="4 10" id="KW-0597">Phosphoprotein</keyword>
<accession>A0A9D0ZW42</accession>
<dbReference type="Pfam" id="PF00072">
    <property type="entry name" value="Response_reg"/>
    <property type="match status" value="1"/>
</dbReference>
<evidence type="ECO:0000313" key="13">
    <source>
        <dbReference type="EMBL" id="HIQ96668.1"/>
    </source>
</evidence>
<dbReference type="PROSITE" id="PS01124">
    <property type="entry name" value="HTH_ARAC_FAMILY_2"/>
    <property type="match status" value="1"/>
</dbReference>
<comment type="function">
    <text evidence="9">May play the central regulatory role in sporulation. It may be an element of the effector pathway responsible for the activation of sporulation genes in response to nutritional stress. Spo0A may act in concert with spo0H (a sigma factor) to control the expression of some genes that are critical to the sporulation process.</text>
</comment>
<dbReference type="SMART" id="SM00448">
    <property type="entry name" value="REC"/>
    <property type="match status" value="1"/>
</dbReference>
<evidence type="ECO:0000256" key="9">
    <source>
        <dbReference type="ARBA" id="ARBA00024867"/>
    </source>
</evidence>
<comment type="caution">
    <text evidence="13">The sequence shown here is derived from an EMBL/GenBank/DDBJ whole genome shotgun (WGS) entry which is preliminary data.</text>
</comment>
<dbReference type="PANTHER" id="PTHR42713">
    <property type="entry name" value="HISTIDINE KINASE-RELATED"/>
    <property type="match status" value="1"/>
</dbReference>
<dbReference type="SUPFAM" id="SSF52172">
    <property type="entry name" value="CheY-like"/>
    <property type="match status" value="1"/>
</dbReference>
<name>A0A9D0ZW42_9FIRM</name>
<feature type="modified residue" description="4-aspartylphosphate" evidence="10">
    <location>
        <position position="55"/>
    </location>
</feature>
<reference evidence="13" key="2">
    <citation type="journal article" date="2021" name="PeerJ">
        <title>Extensive microbial diversity within the chicken gut microbiome revealed by metagenomics and culture.</title>
        <authorList>
            <person name="Gilroy R."/>
            <person name="Ravi A."/>
            <person name="Getino M."/>
            <person name="Pursley I."/>
            <person name="Horton D.L."/>
            <person name="Alikhan N.F."/>
            <person name="Baker D."/>
            <person name="Gharbi K."/>
            <person name="Hall N."/>
            <person name="Watson M."/>
            <person name="Adriaenssens E.M."/>
            <person name="Foster-Nyarko E."/>
            <person name="Jarju S."/>
            <person name="Secka A."/>
            <person name="Antonio M."/>
            <person name="Oren A."/>
            <person name="Chaudhuri R.R."/>
            <person name="La Ragione R."/>
            <person name="Hildebrand F."/>
            <person name="Pallen M.J."/>
        </authorList>
    </citation>
    <scope>NUCLEOTIDE SEQUENCE</scope>
    <source>
        <strain evidence="13">ChiSjej3B21-11622</strain>
    </source>
</reference>
<dbReference type="Proteomes" id="UP000886886">
    <property type="component" value="Unassembled WGS sequence"/>
</dbReference>
<dbReference type="AlphaFoldDB" id="A0A9D0ZW42"/>
<dbReference type="InterPro" id="IPR018060">
    <property type="entry name" value="HTH_AraC"/>
</dbReference>
<evidence type="ECO:0000313" key="14">
    <source>
        <dbReference type="Proteomes" id="UP000886886"/>
    </source>
</evidence>
<feature type="domain" description="HTH araC/xylS-type" evidence="11">
    <location>
        <begin position="429"/>
        <end position="527"/>
    </location>
</feature>
<gene>
    <name evidence="13" type="ORF">IAB26_08910</name>
</gene>
<dbReference type="Gene3D" id="3.40.50.2300">
    <property type="match status" value="1"/>
</dbReference>